<dbReference type="InterPro" id="IPR050216">
    <property type="entry name" value="LRR_domain-containing"/>
</dbReference>
<dbReference type="PANTHER" id="PTHR48051:SF47">
    <property type="entry name" value="LEUCINE RICH REPEAT AND STERILE ALPHA MOTIF CONTAINING 1"/>
    <property type="match status" value="1"/>
</dbReference>
<dbReference type="Gene3D" id="3.80.10.10">
    <property type="entry name" value="Ribonuclease Inhibitor"/>
    <property type="match status" value="1"/>
</dbReference>
<dbReference type="InterPro" id="IPR003591">
    <property type="entry name" value="Leu-rich_rpt_typical-subtyp"/>
</dbReference>
<name>A0A8K0K777_LADFU</name>
<keyword evidence="7" id="KW-1185">Reference proteome</keyword>
<feature type="coiled-coil region" evidence="4">
    <location>
        <begin position="233"/>
        <end position="286"/>
    </location>
</feature>
<keyword evidence="4" id="KW-0175">Coiled coil</keyword>
<reference evidence="6" key="2">
    <citation type="submission" date="2017-10" db="EMBL/GenBank/DDBJ databases">
        <title>Ladona fulva Genome sequencing and assembly.</title>
        <authorList>
            <person name="Murali S."/>
            <person name="Richards S."/>
            <person name="Bandaranaike D."/>
            <person name="Bellair M."/>
            <person name="Blankenburg K."/>
            <person name="Chao H."/>
            <person name="Dinh H."/>
            <person name="Doddapaneni H."/>
            <person name="Dugan-Rocha S."/>
            <person name="Elkadiri S."/>
            <person name="Gnanaolivu R."/>
            <person name="Hernandez B."/>
            <person name="Skinner E."/>
            <person name="Javaid M."/>
            <person name="Lee S."/>
            <person name="Li M."/>
            <person name="Ming W."/>
            <person name="Munidasa M."/>
            <person name="Muniz J."/>
            <person name="Nguyen L."/>
            <person name="Hughes D."/>
            <person name="Osuji N."/>
            <person name="Pu L.-L."/>
            <person name="Puazo M."/>
            <person name="Qu C."/>
            <person name="Quiroz J."/>
            <person name="Raj R."/>
            <person name="Weissenberger G."/>
            <person name="Xin Y."/>
            <person name="Zou X."/>
            <person name="Han Y."/>
            <person name="Worley K."/>
            <person name="Muzny D."/>
            <person name="Gibbs R."/>
        </authorList>
    </citation>
    <scope>NUCLEOTIDE SEQUENCE</scope>
    <source>
        <strain evidence="6">Sampled in the wild</strain>
    </source>
</reference>
<feature type="domain" description="Disease resistance R13L4/SHOC-2-like LRR" evidence="5">
    <location>
        <begin position="61"/>
        <end position="216"/>
    </location>
</feature>
<dbReference type="OrthoDB" id="1711136at2759"/>
<dbReference type="PROSITE" id="PS51450">
    <property type="entry name" value="LRR"/>
    <property type="match status" value="2"/>
</dbReference>
<dbReference type="SMART" id="SM00369">
    <property type="entry name" value="LRR_TYP"/>
    <property type="match status" value="4"/>
</dbReference>
<reference evidence="6" key="1">
    <citation type="submission" date="2013-04" db="EMBL/GenBank/DDBJ databases">
        <authorList>
            <person name="Qu J."/>
            <person name="Murali S.C."/>
            <person name="Bandaranaike D."/>
            <person name="Bellair M."/>
            <person name="Blankenburg K."/>
            <person name="Chao H."/>
            <person name="Dinh H."/>
            <person name="Doddapaneni H."/>
            <person name="Downs B."/>
            <person name="Dugan-Rocha S."/>
            <person name="Elkadiri S."/>
            <person name="Gnanaolivu R.D."/>
            <person name="Hernandez B."/>
            <person name="Javaid M."/>
            <person name="Jayaseelan J.C."/>
            <person name="Lee S."/>
            <person name="Li M."/>
            <person name="Ming W."/>
            <person name="Munidasa M."/>
            <person name="Muniz J."/>
            <person name="Nguyen L."/>
            <person name="Ongeri F."/>
            <person name="Osuji N."/>
            <person name="Pu L.-L."/>
            <person name="Puazo M."/>
            <person name="Qu C."/>
            <person name="Quiroz J."/>
            <person name="Raj R."/>
            <person name="Weissenberger G."/>
            <person name="Xin Y."/>
            <person name="Zou X."/>
            <person name="Han Y."/>
            <person name="Richards S."/>
            <person name="Worley K."/>
            <person name="Muzny D."/>
            <person name="Gibbs R."/>
        </authorList>
    </citation>
    <scope>NUCLEOTIDE SEQUENCE</scope>
    <source>
        <strain evidence="6">Sampled in the wild</strain>
    </source>
</reference>
<keyword evidence="1" id="KW-0433">Leucine-rich repeat</keyword>
<accession>A0A8K0K777</accession>
<evidence type="ECO:0000259" key="5">
    <source>
        <dbReference type="Pfam" id="PF23598"/>
    </source>
</evidence>
<organism evidence="6 7">
    <name type="scientific">Ladona fulva</name>
    <name type="common">Scarce chaser dragonfly</name>
    <name type="synonym">Libellula fulva</name>
    <dbReference type="NCBI Taxonomy" id="123851"/>
    <lineage>
        <taxon>Eukaryota</taxon>
        <taxon>Metazoa</taxon>
        <taxon>Ecdysozoa</taxon>
        <taxon>Arthropoda</taxon>
        <taxon>Hexapoda</taxon>
        <taxon>Insecta</taxon>
        <taxon>Pterygota</taxon>
        <taxon>Palaeoptera</taxon>
        <taxon>Odonata</taxon>
        <taxon>Epiprocta</taxon>
        <taxon>Anisoptera</taxon>
        <taxon>Libelluloidea</taxon>
        <taxon>Libellulidae</taxon>
        <taxon>Ladona</taxon>
    </lineage>
</organism>
<proteinExistence type="predicted"/>
<dbReference type="SUPFAM" id="SSF52058">
    <property type="entry name" value="L domain-like"/>
    <property type="match status" value="1"/>
</dbReference>
<sequence length="288" mass="32915">MPIHFFGRKDNKGVDYKARLEHKLYLARENPEPIFDISDCALKAVPSGIYSLCKVFRKDALFLQENQLTSLYGGGNLQDLVLIQMLNLESNHLTTLPPEISALKSLQILKVNNNKLKSLPDSIGDLPKLQEFNLSNNSLKSIPSTIGNLKRLQNLDLHSNKIKALPKELCQAICLRELNIDCENMLYPPKEICLNGIQDVMKFLCKESGVEYVNPTDCATDDSSEASSSPLNISDLQEREKLLQAKMRELEKLKEQRQLERLAVEKELEEQQKKELEIQFEMKMQKEK</sequence>
<dbReference type="GO" id="GO:0005737">
    <property type="term" value="C:cytoplasm"/>
    <property type="evidence" value="ECO:0007669"/>
    <property type="project" value="TreeGrafter"/>
</dbReference>
<comment type="caution">
    <text evidence="6">The sequence shown here is derived from an EMBL/GenBank/DDBJ whole genome shotgun (WGS) entry which is preliminary data.</text>
</comment>
<evidence type="ECO:0000256" key="4">
    <source>
        <dbReference type="SAM" id="Coils"/>
    </source>
</evidence>
<evidence type="ECO:0000313" key="6">
    <source>
        <dbReference type="EMBL" id="KAG8229622.1"/>
    </source>
</evidence>
<evidence type="ECO:0000256" key="2">
    <source>
        <dbReference type="ARBA" id="ARBA00022737"/>
    </source>
</evidence>
<dbReference type="InterPro" id="IPR032675">
    <property type="entry name" value="LRR_dom_sf"/>
</dbReference>
<gene>
    <name evidence="6" type="ORF">J437_LFUL002347</name>
</gene>
<dbReference type="InterPro" id="IPR055414">
    <property type="entry name" value="LRR_R13L4/SHOC2-like"/>
</dbReference>
<dbReference type="Proteomes" id="UP000792457">
    <property type="component" value="Unassembled WGS sequence"/>
</dbReference>
<dbReference type="EMBL" id="KZ308437">
    <property type="protein sequence ID" value="KAG8229622.1"/>
    <property type="molecule type" value="Genomic_DNA"/>
</dbReference>
<dbReference type="PANTHER" id="PTHR48051">
    <property type="match status" value="1"/>
</dbReference>
<evidence type="ECO:0000256" key="3">
    <source>
        <dbReference type="ARBA" id="ARBA00068118"/>
    </source>
</evidence>
<protein>
    <recommendedName>
        <fullName evidence="3">Leucine-rich repeat and death domain-containing protein 1</fullName>
    </recommendedName>
</protein>
<feature type="non-terminal residue" evidence="6">
    <location>
        <position position="1"/>
    </location>
</feature>
<evidence type="ECO:0000313" key="7">
    <source>
        <dbReference type="Proteomes" id="UP000792457"/>
    </source>
</evidence>
<dbReference type="Pfam" id="PF23598">
    <property type="entry name" value="LRR_14"/>
    <property type="match status" value="1"/>
</dbReference>
<dbReference type="SMART" id="SM00364">
    <property type="entry name" value="LRR_BAC"/>
    <property type="match status" value="3"/>
</dbReference>
<dbReference type="FunFam" id="3.80.10.10:FF:000307">
    <property type="entry name" value="Leucine-rich repeats and death domain-containing 1"/>
    <property type="match status" value="1"/>
</dbReference>
<keyword evidence="2" id="KW-0677">Repeat</keyword>
<evidence type="ECO:0000256" key="1">
    <source>
        <dbReference type="ARBA" id="ARBA00022614"/>
    </source>
</evidence>
<dbReference type="InterPro" id="IPR001611">
    <property type="entry name" value="Leu-rich_rpt"/>
</dbReference>
<dbReference type="AlphaFoldDB" id="A0A8K0K777"/>